<evidence type="ECO:0000313" key="2">
    <source>
        <dbReference type="EMBL" id="KAJ0208085.1"/>
    </source>
</evidence>
<dbReference type="Proteomes" id="UP000235145">
    <property type="component" value="Unassembled WGS sequence"/>
</dbReference>
<feature type="domain" description="Reverse transcriptase Ty1/copia-type" evidence="1">
    <location>
        <begin position="175"/>
        <end position="245"/>
    </location>
</feature>
<comment type="caution">
    <text evidence="2">The sequence shown here is derived from an EMBL/GenBank/DDBJ whole genome shotgun (WGS) entry which is preliminary data.</text>
</comment>
<organism evidence="2 3">
    <name type="scientific">Lactuca sativa</name>
    <name type="common">Garden lettuce</name>
    <dbReference type="NCBI Taxonomy" id="4236"/>
    <lineage>
        <taxon>Eukaryota</taxon>
        <taxon>Viridiplantae</taxon>
        <taxon>Streptophyta</taxon>
        <taxon>Embryophyta</taxon>
        <taxon>Tracheophyta</taxon>
        <taxon>Spermatophyta</taxon>
        <taxon>Magnoliopsida</taxon>
        <taxon>eudicotyledons</taxon>
        <taxon>Gunneridae</taxon>
        <taxon>Pentapetalae</taxon>
        <taxon>asterids</taxon>
        <taxon>campanulids</taxon>
        <taxon>Asterales</taxon>
        <taxon>Asteraceae</taxon>
        <taxon>Cichorioideae</taxon>
        <taxon>Cichorieae</taxon>
        <taxon>Lactucinae</taxon>
        <taxon>Lactuca</taxon>
    </lineage>
</organism>
<dbReference type="Pfam" id="PF07727">
    <property type="entry name" value="RVT_2"/>
    <property type="match status" value="1"/>
</dbReference>
<protein>
    <recommendedName>
        <fullName evidence="1">Reverse transcriptase Ty1/copia-type domain-containing protein</fullName>
    </recommendedName>
</protein>
<name>A0A9R1VKU0_LACSA</name>
<dbReference type="AlphaFoldDB" id="A0A9R1VKU0"/>
<accession>A0A9R1VKU0</accession>
<gene>
    <name evidence="2" type="ORF">LSAT_V11C500252480</name>
</gene>
<dbReference type="EMBL" id="NBSK02000005">
    <property type="protein sequence ID" value="KAJ0208085.1"/>
    <property type="molecule type" value="Genomic_DNA"/>
</dbReference>
<proteinExistence type="predicted"/>
<evidence type="ECO:0000259" key="1">
    <source>
        <dbReference type="Pfam" id="PF07727"/>
    </source>
</evidence>
<sequence length="245" mass="28379">MKLLMHLYCAMLKSKINLKYISKFFAQTEAENSSTESLTQITCRVIHTRPYELWKDIESGVVVESRDVKFFEGRFYRDDENSSHTTPTSTSREILSAPLIMEEPRSGTWARIEKSFGVDFYSYLVKETQNKVIREVIFSINLDDDPNTFTEAMMSKDAPLWKETTNEKIRSIMGNGTWELSDLPKGKRHIGSKWIFMRKYHPDGSISTYKARVVVKGYRQGQGIDYFDIYAPVARIRSVRTLIAV</sequence>
<reference evidence="2 3" key="1">
    <citation type="journal article" date="2017" name="Nat. Commun.">
        <title>Genome assembly with in vitro proximity ligation data and whole-genome triplication in lettuce.</title>
        <authorList>
            <person name="Reyes-Chin-Wo S."/>
            <person name="Wang Z."/>
            <person name="Yang X."/>
            <person name="Kozik A."/>
            <person name="Arikit S."/>
            <person name="Song C."/>
            <person name="Xia L."/>
            <person name="Froenicke L."/>
            <person name="Lavelle D.O."/>
            <person name="Truco M.J."/>
            <person name="Xia R."/>
            <person name="Zhu S."/>
            <person name="Xu C."/>
            <person name="Xu H."/>
            <person name="Xu X."/>
            <person name="Cox K."/>
            <person name="Korf I."/>
            <person name="Meyers B.C."/>
            <person name="Michelmore R.W."/>
        </authorList>
    </citation>
    <scope>NUCLEOTIDE SEQUENCE [LARGE SCALE GENOMIC DNA]</scope>
    <source>
        <strain evidence="3">cv. Salinas</strain>
        <tissue evidence="2">Seedlings</tissue>
    </source>
</reference>
<keyword evidence="3" id="KW-1185">Reference proteome</keyword>
<dbReference type="InterPro" id="IPR013103">
    <property type="entry name" value="RVT_2"/>
</dbReference>
<evidence type="ECO:0000313" key="3">
    <source>
        <dbReference type="Proteomes" id="UP000235145"/>
    </source>
</evidence>